<evidence type="ECO:0000256" key="1">
    <source>
        <dbReference type="SAM" id="Phobius"/>
    </source>
</evidence>
<keyword evidence="3" id="KW-1185">Reference proteome</keyword>
<gene>
    <name evidence="2" type="ORF">ACFSR1_19485</name>
</gene>
<feature type="transmembrane region" description="Helical" evidence="1">
    <location>
        <begin position="175"/>
        <end position="195"/>
    </location>
</feature>
<keyword evidence="1" id="KW-0812">Transmembrane</keyword>
<reference evidence="3" key="1">
    <citation type="journal article" date="2019" name="Int. J. Syst. Evol. Microbiol.">
        <title>The Global Catalogue of Microorganisms (GCM) 10K type strain sequencing project: providing services to taxonomists for standard genome sequencing and annotation.</title>
        <authorList>
            <consortium name="The Broad Institute Genomics Platform"/>
            <consortium name="The Broad Institute Genome Sequencing Center for Infectious Disease"/>
            <person name="Wu L."/>
            <person name="Ma J."/>
        </authorList>
    </citation>
    <scope>NUCLEOTIDE SEQUENCE [LARGE SCALE GENOMIC DNA]</scope>
    <source>
        <strain evidence="3">KCTC 52274</strain>
    </source>
</reference>
<name>A0ABW5LKS8_9FLAO</name>
<dbReference type="EMBL" id="JBHULE010000027">
    <property type="protein sequence ID" value="MFD2564871.1"/>
    <property type="molecule type" value="Genomic_DNA"/>
</dbReference>
<evidence type="ECO:0000313" key="3">
    <source>
        <dbReference type="Proteomes" id="UP001597319"/>
    </source>
</evidence>
<proteinExistence type="predicted"/>
<protein>
    <submittedName>
        <fullName evidence="2">Uncharacterized protein</fullName>
    </submittedName>
</protein>
<evidence type="ECO:0000313" key="2">
    <source>
        <dbReference type="EMBL" id="MFD2564871.1"/>
    </source>
</evidence>
<accession>A0ABW5LKS8</accession>
<sequence length="245" mass="28880">MLKKEKMMFPKTNVEKKLTQLRNKQFDPGSWELQIQAIFSEENKKNDRIIRTLENGTPAVENDFVFDHLESSKIYHINQIKKICIDYRLRFLDSKYFKGKLPQEALSKIKDLEKVHEIELKGFKIVAPSKLFKLANADDPLLFAPIGNDYYYLIHKWGDDLHPFRKLMMWFFKSFENLLILTFLVSLLITFMVPQGLFSKESTTSEFIMIFFFMFKSVAAVVLFYGFALGKNFNTAIWDSKYFNA</sequence>
<comment type="caution">
    <text evidence="2">The sequence shown here is derived from an EMBL/GenBank/DDBJ whole genome shotgun (WGS) entry which is preliminary data.</text>
</comment>
<dbReference type="Proteomes" id="UP001597319">
    <property type="component" value="Unassembled WGS sequence"/>
</dbReference>
<keyword evidence="1" id="KW-0472">Membrane</keyword>
<feature type="transmembrane region" description="Helical" evidence="1">
    <location>
        <begin position="207"/>
        <end position="228"/>
    </location>
</feature>
<keyword evidence="1" id="KW-1133">Transmembrane helix</keyword>
<organism evidence="2 3">
    <name type="scientific">Aquimarina rubra</name>
    <dbReference type="NCBI Taxonomy" id="1920033"/>
    <lineage>
        <taxon>Bacteria</taxon>
        <taxon>Pseudomonadati</taxon>
        <taxon>Bacteroidota</taxon>
        <taxon>Flavobacteriia</taxon>
        <taxon>Flavobacteriales</taxon>
        <taxon>Flavobacteriaceae</taxon>
        <taxon>Aquimarina</taxon>
    </lineage>
</organism>